<dbReference type="KEGG" id="anf:AQPE_2647"/>
<keyword evidence="2" id="KW-1185">Reference proteome</keyword>
<dbReference type="Proteomes" id="UP001193389">
    <property type="component" value="Chromosome"/>
</dbReference>
<protein>
    <submittedName>
        <fullName evidence="1">Conserved domain protein</fullName>
    </submittedName>
</protein>
<reference evidence="1" key="1">
    <citation type="journal article" date="2020" name="Int. J. Syst. Evol. Microbiol.">
        <title>Aquipluma nitroreducens gen. nov. sp. nov., a novel facultatively anaerobic bacterium isolated from a freshwater lake.</title>
        <authorList>
            <person name="Watanabe M."/>
            <person name="Kojima H."/>
            <person name="Fukui M."/>
        </authorList>
    </citation>
    <scope>NUCLEOTIDE SEQUENCE</scope>
    <source>
        <strain evidence="1">MeG22</strain>
    </source>
</reference>
<sequence length="305" mass="34611">MYFKCLQISTVMKGVVTIAFLMSFSVITLAQHSDFDYFGLSSPGDSIKLFAPHIVSLKDVREKSLAISPAGDEVFFSGGKSWPESKIMQVKKINNLWGEPQVADFCMDCFACEPAFSPDGKYLFFSSSKGEKDIKRYSIWRLERTESGWENLHKIIDIDDPNIWEFHPSVSKNGSVYFCRWDNKTQFGSIYKSIYIDGSYADPVKIGLSFDIKSSVTDPFVDPDEKYIITSSTDQNGKEGYDVFISYKKEDNSWSSPVNPGNRFNTSGDEDSFDVSPDGKFVFIYKQDDIYWTEAKGVIEKSSDH</sequence>
<organism evidence="1 2">
    <name type="scientific">Aquipluma nitroreducens</name>
    <dbReference type="NCBI Taxonomy" id="2010828"/>
    <lineage>
        <taxon>Bacteria</taxon>
        <taxon>Pseudomonadati</taxon>
        <taxon>Bacteroidota</taxon>
        <taxon>Bacteroidia</taxon>
        <taxon>Marinilabiliales</taxon>
        <taxon>Prolixibacteraceae</taxon>
        <taxon>Aquipluma</taxon>
    </lineage>
</organism>
<evidence type="ECO:0000313" key="2">
    <source>
        <dbReference type="Proteomes" id="UP001193389"/>
    </source>
</evidence>
<proteinExistence type="predicted"/>
<dbReference type="Gene3D" id="2.120.10.30">
    <property type="entry name" value="TolB, C-terminal domain"/>
    <property type="match status" value="1"/>
</dbReference>
<dbReference type="InterPro" id="IPR011659">
    <property type="entry name" value="WD40"/>
</dbReference>
<name>A0A5K7SAF0_9BACT</name>
<dbReference type="EMBL" id="AP018694">
    <property type="protein sequence ID" value="BBE18485.1"/>
    <property type="molecule type" value="Genomic_DNA"/>
</dbReference>
<dbReference type="Pfam" id="PF07676">
    <property type="entry name" value="PD40"/>
    <property type="match status" value="2"/>
</dbReference>
<gene>
    <name evidence="1" type="ORF">AQPE_2647</name>
</gene>
<dbReference type="AlphaFoldDB" id="A0A5K7SAF0"/>
<accession>A0A5K7SAF0</accession>
<evidence type="ECO:0000313" key="1">
    <source>
        <dbReference type="EMBL" id="BBE18485.1"/>
    </source>
</evidence>
<dbReference type="InterPro" id="IPR011042">
    <property type="entry name" value="6-blade_b-propeller_TolB-like"/>
</dbReference>
<dbReference type="SUPFAM" id="SSF82171">
    <property type="entry name" value="DPP6 N-terminal domain-like"/>
    <property type="match status" value="1"/>
</dbReference>